<evidence type="ECO:0000256" key="6">
    <source>
        <dbReference type="ARBA" id="ARBA00022729"/>
    </source>
</evidence>
<evidence type="ECO:0000256" key="10">
    <source>
        <dbReference type="ARBA" id="ARBA00023157"/>
    </source>
</evidence>
<evidence type="ECO:0000256" key="13">
    <source>
        <dbReference type="ARBA" id="ARBA00043962"/>
    </source>
</evidence>
<dbReference type="PANTHER" id="PTHR12147">
    <property type="entry name" value="METALLOPEPTIDASE M28 FAMILY MEMBER"/>
    <property type="match status" value="1"/>
</dbReference>
<dbReference type="InterPro" id="IPR045175">
    <property type="entry name" value="M28_fam"/>
</dbReference>
<dbReference type="EMBL" id="JAKJXP020000006">
    <property type="protein sequence ID" value="KAK7756557.1"/>
    <property type="molecule type" value="Genomic_DNA"/>
</dbReference>
<organism evidence="16 17">
    <name type="scientific">Diatrype stigma</name>
    <dbReference type="NCBI Taxonomy" id="117547"/>
    <lineage>
        <taxon>Eukaryota</taxon>
        <taxon>Fungi</taxon>
        <taxon>Dikarya</taxon>
        <taxon>Ascomycota</taxon>
        <taxon>Pezizomycotina</taxon>
        <taxon>Sordariomycetes</taxon>
        <taxon>Xylariomycetidae</taxon>
        <taxon>Xylariales</taxon>
        <taxon>Diatrypaceae</taxon>
        <taxon>Diatrype</taxon>
    </lineage>
</organism>
<name>A0AAN9YVV3_9PEZI</name>
<reference evidence="16 17" key="1">
    <citation type="submission" date="2024-02" db="EMBL/GenBank/DDBJ databases">
        <title>De novo assembly and annotation of 12 fungi associated with fruit tree decline syndrome in Ontario, Canada.</title>
        <authorList>
            <person name="Sulman M."/>
            <person name="Ellouze W."/>
            <person name="Ilyukhin E."/>
        </authorList>
    </citation>
    <scope>NUCLEOTIDE SEQUENCE [LARGE SCALE GENOMIC DNA]</scope>
    <source>
        <strain evidence="16 17">M11/M66-122</strain>
    </source>
</reference>
<accession>A0AAN9YVV3</accession>
<feature type="domain" description="Peptidase M28" evidence="15">
    <location>
        <begin position="161"/>
        <end position="358"/>
    </location>
</feature>
<dbReference type="AlphaFoldDB" id="A0AAN9YVV3"/>
<dbReference type="FunFam" id="3.40.630.10:FF:000042">
    <property type="entry name" value="Peptide hydrolase"/>
    <property type="match status" value="1"/>
</dbReference>
<comment type="similarity">
    <text evidence="13">Belongs to the peptidase M28 family. M28E subfamily.</text>
</comment>
<comment type="function">
    <text evidence="12">Extracellular aminopeptidase that allows assimilation of proteinaceous substrates.</text>
</comment>
<comment type="caution">
    <text evidence="16">The sequence shown here is derived from an EMBL/GenBank/DDBJ whole genome shotgun (WGS) entry which is preliminary data.</text>
</comment>
<feature type="chain" id="PRO_5042670357" description="Peptide hydrolase" evidence="14">
    <location>
        <begin position="17"/>
        <end position="369"/>
    </location>
</feature>
<keyword evidence="3" id="KW-0031">Aminopeptidase</keyword>
<dbReference type="EC" id="3.4.-.-" evidence="14"/>
<dbReference type="GO" id="GO:0008235">
    <property type="term" value="F:metalloexopeptidase activity"/>
    <property type="evidence" value="ECO:0007669"/>
    <property type="project" value="InterPro"/>
</dbReference>
<dbReference type="GO" id="GO:0046872">
    <property type="term" value="F:metal ion binding"/>
    <property type="evidence" value="ECO:0007669"/>
    <property type="project" value="UniProtKB-KW"/>
</dbReference>
<sequence length="369" mass="39845">MFRHMLVAALAATSTALSVMRQEASQGELFTIELAPGVTQIVTEEQKWALKNEGKSFIDITNHPRLASTATDNVLAKIAVTYPTSMSQTETVGELIAKLSTDNIEKTLTTFSEFYTRYYTSETGKQASDWLLEQVQAAIDASEATNASAKAFDHSWTQNSIIATIPGKSTDKIIVGAHLDSVNGRDRTGRSPGADDDGSGSMTTLEAFKVLLSDPKIAAGEGTNTLEFHWYSGEEAGLLGSGDIFDAYSADGEVVKAMLQQDMTGYGDKPMGLITDRTDSALNDFIRKVIDQYTEVGYVDSECGYGCSDHASATAAGYPSAFVIESAMEETSPYIHSADDSLETVSFAHMLEHAKMVVGYAYELTFAEL</sequence>
<protein>
    <recommendedName>
        <fullName evidence="14">Peptide hydrolase</fullName>
        <ecNumber evidence="14">3.4.-.-</ecNumber>
    </recommendedName>
</protein>
<proteinExistence type="inferred from homology"/>
<evidence type="ECO:0000256" key="7">
    <source>
        <dbReference type="ARBA" id="ARBA00022801"/>
    </source>
</evidence>
<evidence type="ECO:0000256" key="4">
    <source>
        <dbReference type="ARBA" id="ARBA00022670"/>
    </source>
</evidence>
<evidence type="ECO:0000256" key="5">
    <source>
        <dbReference type="ARBA" id="ARBA00022723"/>
    </source>
</evidence>
<keyword evidence="17" id="KW-1185">Reference proteome</keyword>
<evidence type="ECO:0000256" key="3">
    <source>
        <dbReference type="ARBA" id="ARBA00022438"/>
    </source>
</evidence>
<feature type="signal peptide" evidence="14">
    <location>
        <begin position="1"/>
        <end position="16"/>
    </location>
</feature>
<evidence type="ECO:0000313" key="17">
    <source>
        <dbReference type="Proteomes" id="UP001320420"/>
    </source>
</evidence>
<evidence type="ECO:0000256" key="1">
    <source>
        <dbReference type="ARBA" id="ARBA00001947"/>
    </source>
</evidence>
<dbReference type="InterPro" id="IPR007484">
    <property type="entry name" value="Peptidase_M28"/>
</dbReference>
<evidence type="ECO:0000256" key="9">
    <source>
        <dbReference type="ARBA" id="ARBA00023145"/>
    </source>
</evidence>
<comment type="subunit">
    <text evidence="2">Monomer.</text>
</comment>
<keyword evidence="7 14" id="KW-0378">Hydrolase</keyword>
<evidence type="ECO:0000256" key="12">
    <source>
        <dbReference type="ARBA" id="ARBA00043843"/>
    </source>
</evidence>
<dbReference type="GO" id="GO:0006508">
    <property type="term" value="P:proteolysis"/>
    <property type="evidence" value="ECO:0007669"/>
    <property type="project" value="UniProtKB-KW"/>
</dbReference>
<evidence type="ECO:0000256" key="8">
    <source>
        <dbReference type="ARBA" id="ARBA00022833"/>
    </source>
</evidence>
<evidence type="ECO:0000259" key="15">
    <source>
        <dbReference type="Pfam" id="PF04389"/>
    </source>
</evidence>
<keyword evidence="11" id="KW-0325">Glycoprotein</keyword>
<dbReference type="PANTHER" id="PTHR12147:SF56">
    <property type="entry name" value="AMINOPEPTIDASE YDR415C-RELATED"/>
    <property type="match status" value="1"/>
</dbReference>
<keyword evidence="5 14" id="KW-0479">Metal-binding</keyword>
<keyword evidence="6 14" id="KW-0732">Signal</keyword>
<gene>
    <name evidence="16" type="ORF">SLS62_001393</name>
</gene>
<keyword evidence="4 14" id="KW-0645">Protease</keyword>
<dbReference type="Proteomes" id="UP001320420">
    <property type="component" value="Unassembled WGS sequence"/>
</dbReference>
<dbReference type="Pfam" id="PF04389">
    <property type="entry name" value="Peptidase_M28"/>
    <property type="match status" value="1"/>
</dbReference>
<evidence type="ECO:0000256" key="11">
    <source>
        <dbReference type="ARBA" id="ARBA00023180"/>
    </source>
</evidence>
<evidence type="ECO:0000256" key="14">
    <source>
        <dbReference type="RuleBase" id="RU361240"/>
    </source>
</evidence>
<keyword evidence="10" id="KW-1015">Disulfide bond</keyword>
<keyword evidence="9" id="KW-0865">Zymogen</keyword>
<dbReference type="Gene3D" id="3.40.630.10">
    <property type="entry name" value="Zn peptidases"/>
    <property type="match status" value="1"/>
</dbReference>
<comment type="cofactor">
    <cofactor evidence="1">
        <name>Zn(2+)</name>
        <dbReference type="ChEBI" id="CHEBI:29105"/>
    </cofactor>
</comment>
<dbReference type="CDD" id="cd03879">
    <property type="entry name" value="M28_AAP"/>
    <property type="match status" value="1"/>
</dbReference>
<evidence type="ECO:0000256" key="2">
    <source>
        <dbReference type="ARBA" id="ARBA00011245"/>
    </source>
</evidence>
<evidence type="ECO:0000313" key="16">
    <source>
        <dbReference type="EMBL" id="KAK7756557.1"/>
    </source>
</evidence>
<dbReference type="SUPFAM" id="SSF53187">
    <property type="entry name" value="Zn-dependent exopeptidases"/>
    <property type="match status" value="1"/>
</dbReference>
<dbReference type="GO" id="GO:0004177">
    <property type="term" value="F:aminopeptidase activity"/>
    <property type="evidence" value="ECO:0007669"/>
    <property type="project" value="UniProtKB-KW"/>
</dbReference>
<keyword evidence="8 14" id="KW-0862">Zinc</keyword>